<dbReference type="AlphaFoldDB" id="A0A1M5BM60"/>
<gene>
    <name evidence="1" type="ORF">SAMN05443144_108169</name>
</gene>
<reference evidence="1 2" key="1">
    <citation type="submission" date="2016-11" db="EMBL/GenBank/DDBJ databases">
        <authorList>
            <person name="Jaros S."/>
            <person name="Januszkiewicz K."/>
            <person name="Wedrychowicz H."/>
        </authorList>
    </citation>
    <scope>NUCLEOTIDE SEQUENCE [LARGE SCALE GENOMIC DNA]</scope>
    <source>
        <strain evidence="1 2">DSM 21986</strain>
    </source>
</reference>
<dbReference type="EMBL" id="FQUS01000008">
    <property type="protein sequence ID" value="SHF43480.1"/>
    <property type="molecule type" value="Genomic_DNA"/>
</dbReference>
<proteinExistence type="predicted"/>
<dbReference type="OrthoDB" id="965029at2"/>
<organism evidence="1 2">
    <name type="scientific">Fodinibius roseus</name>
    <dbReference type="NCBI Taxonomy" id="1194090"/>
    <lineage>
        <taxon>Bacteria</taxon>
        <taxon>Pseudomonadati</taxon>
        <taxon>Balneolota</taxon>
        <taxon>Balneolia</taxon>
        <taxon>Balneolales</taxon>
        <taxon>Balneolaceae</taxon>
        <taxon>Fodinibius</taxon>
    </lineage>
</organism>
<accession>A0A1M5BM60</accession>
<evidence type="ECO:0008006" key="3">
    <source>
        <dbReference type="Google" id="ProtNLM"/>
    </source>
</evidence>
<dbReference type="Proteomes" id="UP000184041">
    <property type="component" value="Unassembled WGS sequence"/>
</dbReference>
<name>A0A1M5BM60_9BACT</name>
<evidence type="ECO:0000313" key="2">
    <source>
        <dbReference type="Proteomes" id="UP000184041"/>
    </source>
</evidence>
<keyword evidence="2" id="KW-1185">Reference proteome</keyword>
<protein>
    <recommendedName>
        <fullName evidence="3">Toxin secretion, membrane fusion protein</fullName>
    </recommendedName>
</protein>
<sequence length="59" mass="7525">MEKVFNKVSVKETGNDFEYWKKQSYEKRLKTLEEIRKEYHRWKYDSQSRFQRVYTVVKR</sequence>
<evidence type="ECO:0000313" key="1">
    <source>
        <dbReference type="EMBL" id="SHF43480.1"/>
    </source>
</evidence>